<comment type="caution">
    <text evidence="2">The sequence shown here is derived from an EMBL/GenBank/DDBJ whole genome shotgun (WGS) entry which is preliminary data.</text>
</comment>
<name>A0ABP7M772_9GAMM</name>
<gene>
    <name evidence="2" type="ORF">GCM10022229_06950</name>
</gene>
<evidence type="ECO:0000313" key="2">
    <source>
        <dbReference type="EMBL" id="GAA3916318.1"/>
    </source>
</evidence>
<dbReference type="CDD" id="cd04186">
    <property type="entry name" value="GT_2_like_c"/>
    <property type="match status" value="1"/>
</dbReference>
<protein>
    <submittedName>
        <fullName evidence="2">Glycosyltransferase</fullName>
    </submittedName>
</protein>
<accession>A0ABP7M772</accession>
<dbReference type="EMBL" id="BAAAZU010000003">
    <property type="protein sequence ID" value="GAA3916318.1"/>
    <property type="molecule type" value="Genomic_DNA"/>
</dbReference>
<dbReference type="Gene3D" id="3.90.550.10">
    <property type="entry name" value="Spore Coat Polysaccharide Biosynthesis Protein SpsA, Chain A"/>
    <property type="match status" value="1"/>
</dbReference>
<dbReference type="Pfam" id="PF00535">
    <property type="entry name" value="Glycos_transf_2"/>
    <property type="match status" value="1"/>
</dbReference>
<evidence type="ECO:0000259" key="1">
    <source>
        <dbReference type="Pfam" id="PF00535"/>
    </source>
</evidence>
<dbReference type="PANTHER" id="PTHR43179">
    <property type="entry name" value="RHAMNOSYLTRANSFERASE WBBL"/>
    <property type="match status" value="1"/>
</dbReference>
<organism evidence="2 3">
    <name type="scientific">Luteimonas lutimaris</name>
    <dbReference type="NCBI Taxonomy" id="698645"/>
    <lineage>
        <taxon>Bacteria</taxon>
        <taxon>Pseudomonadati</taxon>
        <taxon>Pseudomonadota</taxon>
        <taxon>Gammaproteobacteria</taxon>
        <taxon>Lysobacterales</taxon>
        <taxon>Lysobacteraceae</taxon>
        <taxon>Luteimonas</taxon>
    </lineage>
</organism>
<dbReference type="Proteomes" id="UP001501727">
    <property type="component" value="Unassembled WGS sequence"/>
</dbReference>
<dbReference type="PANTHER" id="PTHR43179:SF7">
    <property type="entry name" value="RHAMNOSYLTRANSFERASE WBBL"/>
    <property type="match status" value="1"/>
</dbReference>
<dbReference type="InterPro" id="IPR029044">
    <property type="entry name" value="Nucleotide-diphossugar_trans"/>
</dbReference>
<dbReference type="CDD" id="cd03801">
    <property type="entry name" value="GT4_PimA-like"/>
    <property type="match status" value="1"/>
</dbReference>
<evidence type="ECO:0000313" key="3">
    <source>
        <dbReference type="Proteomes" id="UP001501727"/>
    </source>
</evidence>
<reference evidence="3" key="1">
    <citation type="journal article" date="2019" name="Int. J. Syst. Evol. Microbiol.">
        <title>The Global Catalogue of Microorganisms (GCM) 10K type strain sequencing project: providing services to taxonomists for standard genome sequencing and annotation.</title>
        <authorList>
            <consortium name="The Broad Institute Genomics Platform"/>
            <consortium name="The Broad Institute Genome Sequencing Center for Infectious Disease"/>
            <person name="Wu L."/>
            <person name="Ma J."/>
        </authorList>
    </citation>
    <scope>NUCLEOTIDE SEQUENCE [LARGE SCALE GENOMIC DNA]</scope>
    <source>
        <strain evidence="3">JCM 16916</strain>
    </source>
</reference>
<dbReference type="Gene3D" id="3.40.50.2000">
    <property type="entry name" value="Glycogen Phosphorylase B"/>
    <property type="match status" value="1"/>
</dbReference>
<dbReference type="Pfam" id="PF13692">
    <property type="entry name" value="Glyco_trans_1_4"/>
    <property type="match status" value="1"/>
</dbReference>
<proteinExistence type="predicted"/>
<dbReference type="InterPro" id="IPR001173">
    <property type="entry name" value="Glyco_trans_2-like"/>
</dbReference>
<feature type="domain" description="Glycosyltransferase 2-like" evidence="1">
    <location>
        <begin position="129"/>
        <end position="248"/>
    </location>
</feature>
<dbReference type="SUPFAM" id="SSF53448">
    <property type="entry name" value="Nucleotide-diphospho-sugar transferases"/>
    <property type="match status" value="1"/>
</dbReference>
<sequence>MALRAGEAASLAQPPLNAGWQARWVEARAMAQNGGPRPHVGPPVHHHPVSRSPELSISLADARFLFDRVTGLIRRGWLSLRTRGLRASWQRVRAQLRRVPAARRATLAFPPETPAVPATLPTSGMPLASLVVPVYGQLEHTLRCLRALAAWPPQAPFEVIVVDDGSPDDSGTVLPAIDGLRYHRRAENGGFIAACNDGAALARGEYLVFLNNDTVPQPGWLDALLKTFGEHPGAGLVGAQLLYPDGRLQEAGGVVRRDGSADKLGRLAAPDDPAHAFVREVDYCSGAAIALQRADFERLGGFDTRYAPAFYEDTDLGMSMRAAGKKVLCQPASRVVHVEGATAGTDVRRGMKAWQERNQATFRERWQSVLPRHSGHDATGAMLTRHHHARCVLVVDALTPTPDRDSGSLRLVNLMRLLREEGAHVVFLPADLKHAGAYTDALQALGVETWHAPFVTGIPAWMREHGARFDSVVVCRHYVARSFLPLLREHAPRAQLVFDTIDLHYLREQRAAEVAGDATMARAAGRTRELELDVIARSDLTVVVSGAERELLARDAPAARVELLSNLHHVAGPGAPFAQRRDLVFVGGFRHPPNVGAVRWFVEMVFPRVRARLPDVGFHCIGGDVPAAVAALAAHEGVTVHGHVPDIAPYMDGCRIAVAPLRYGAGVKGKVNLSMAHGQPVVATQCAVEGMHLRDGHDVLVADDAEAFADAVVRLYEDPVLWNRLAANGLDNVARHFSLDAARDTVRRVFFDAKG</sequence>
<dbReference type="SUPFAM" id="SSF53756">
    <property type="entry name" value="UDP-Glycosyltransferase/glycogen phosphorylase"/>
    <property type="match status" value="1"/>
</dbReference>
<keyword evidence="3" id="KW-1185">Reference proteome</keyword>